<sequence>MALAASKDGARGFTARKTIRMTTPATIRRMLKAKQTIAAHHIAGEVRCLGCRIIFEGAAAAAGGAASAGGCCFMLRILVVMVLRDWRW</sequence>
<name>A0A0A9HMB0_ARUDO</name>
<organism evidence="2">
    <name type="scientific">Arundo donax</name>
    <name type="common">Giant reed</name>
    <name type="synonym">Donax arundinaceus</name>
    <dbReference type="NCBI Taxonomy" id="35708"/>
    <lineage>
        <taxon>Eukaryota</taxon>
        <taxon>Viridiplantae</taxon>
        <taxon>Streptophyta</taxon>
        <taxon>Embryophyta</taxon>
        <taxon>Tracheophyta</taxon>
        <taxon>Spermatophyta</taxon>
        <taxon>Magnoliopsida</taxon>
        <taxon>Liliopsida</taxon>
        <taxon>Poales</taxon>
        <taxon>Poaceae</taxon>
        <taxon>PACMAD clade</taxon>
        <taxon>Arundinoideae</taxon>
        <taxon>Arundineae</taxon>
        <taxon>Arundo</taxon>
    </lineage>
</organism>
<dbReference type="EMBL" id="GBRH01159606">
    <property type="protein sequence ID" value="JAE38290.1"/>
    <property type="molecule type" value="Transcribed_RNA"/>
</dbReference>
<reference evidence="2" key="2">
    <citation type="journal article" date="2015" name="Data Brief">
        <title>Shoot transcriptome of the giant reed, Arundo donax.</title>
        <authorList>
            <person name="Barrero R.A."/>
            <person name="Guerrero F.D."/>
            <person name="Moolhuijzen P."/>
            <person name="Goolsby J.A."/>
            <person name="Tidwell J."/>
            <person name="Bellgard S.E."/>
            <person name="Bellgard M.I."/>
        </authorList>
    </citation>
    <scope>NUCLEOTIDE SEQUENCE</scope>
    <source>
        <tissue evidence="2">Shoot tissue taken approximately 20 cm above the soil surface</tissue>
    </source>
</reference>
<proteinExistence type="predicted"/>
<keyword evidence="1" id="KW-0472">Membrane</keyword>
<feature type="transmembrane region" description="Helical" evidence="1">
    <location>
        <begin position="59"/>
        <end position="83"/>
    </location>
</feature>
<keyword evidence="1" id="KW-1133">Transmembrane helix</keyword>
<accession>A0A0A9HMB0</accession>
<evidence type="ECO:0000313" key="2">
    <source>
        <dbReference type="EMBL" id="JAE38290.1"/>
    </source>
</evidence>
<reference evidence="2" key="1">
    <citation type="submission" date="2014-09" db="EMBL/GenBank/DDBJ databases">
        <authorList>
            <person name="Magalhaes I.L.F."/>
            <person name="Oliveira U."/>
            <person name="Santos F.R."/>
            <person name="Vidigal T.H.D.A."/>
            <person name="Brescovit A.D."/>
            <person name="Santos A.J."/>
        </authorList>
    </citation>
    <scope>NUCLEOTIDE SEQUENCE</scope>
    <source>
        <tissue evidence="2">Shoot tissue taken approximately 20 cm above the soil surface</tissue>
    </source>
</reference>
<evidence type="ECO:0000256" key="1">
    <source>
        <dbReference type="SAM" id="Phobius"/>
    </source>
</evidence>
<protein>
    <submittedName>
        <fullName evidence="2">Uncharacterized protein</fullName>
    </submittedName>
</protein>
<dbReference type="AlphaFoldDB" id="A0A0A9HMB0"/>
<keyword evidence="1" id="KW-0812">Transmembrane</keyword>